<dbReference type="AlphaFoldDB" id="A0A1L9RHE4"/>
<dbReference type="VEuPathDB" id="FungiDB:ASPWEDRAFT_184854"/>
<evidence type="ECO:0008006" key="4">
    <source>
        <dbReference type="Google" id="ProtNLM"/>
    </source>
</evidence>
<dbReference type="RefSeq" id="XP_040688027.1">
    <property type="nucleotide sequence ID" value="XM_040832045.1"/>
</dbReference>
<organism evidence="2 3">
    <name type="scientific">Aspergillus wentii DTO 134E9</name>
    <dbReference type="NCBI Taxonomy" id="1073089"/>
    <lineage>
        <taxon>Eukaryota</taxon>
        <taxon>Fungi</taxon>
        <taxon>Dikarya</taxon>
        <taxon>Ascomycota</taxon>
        <taxon>Pezizomycotina</taxon>
        <taxon>Eurotiomycetes</taxon>
        <taxon>Eurotiomycetidae</taxon>
        <taxon>Eurotiales</taxon>
        <taxon>Aspergillaceae</taxon>
        <taxon>Aspergillus</taxon>
        <taxon>Aspergillus subgen. Cremei</taxon>
    </lineage>
</organism>
<evidence type="ECO:0000256" key="1">
    <source>
        <dbReference type="SAM" id="MobiDB-lite"/>
    </source>
</evidence>
<name>A0A1L9RHE4_ASPWE</name>
<dbReference type="Proteomes" id="UP000184383">
    <property type="component" value="Unassembled WGS sequence"/>
</dbReference>
<dbReference type="GeneID" id="63747893"/>
<evidence type="ECO:0000313" key="2">
    <source>
        <dbReference type="EMBL" id="OJJ34351.1"/>
    </source>
</evidence>
<dbReference type="OrthoDB" id="4469495at2759"/>
<dbReference type="SUPFAM" id="SSF54768">
    <property type="entry name" value="dsRNA-binding domain-like"/>
    <property type="match status" value="1"/>
</dbReference>
<dbReference type="EMBL" id="KV878213">
    <property type="protein sequence ID" value="OJJ34351.1"/>
    <property type="molecule type" value="Genomic_DNA"/>
</dbReference>
<keyword evidence="3" id="KW-1185">Reference proteome</keyword>
<accession>A0A1L9RHE4</accession>
<feature type="region of interest" description="Disordered" evidence="1">
    <location>
        <begin position="321"/>
        <end position="367"/>
    </location>
</feature>
<reference evidence="3" key="1">
    <citation type="journal article" date="2017" name="Genome Biol.">
        <title>Comparative genomics reveals high biological diversity and specific adaptations in the industrially and medically important fungal genus Aspergillus.</title>
        <authorList>
            <person name="de Vries R.P."/>
            <person name="Riley R."/>
            <person name="Wiebenga A."/>
            <person name="Aguilar-Osorio G."/>
            <person name="Amillis S."/>
            <person name="Uchima C.A."/>
            <person name="Anderluh G."/>
            <person name="Asadollahi M."/>
            <person name="Askin M."/>
            <person name="Barry K."/>
            <person name="Battaglia E."/>
            <person name="Bayram O."/>
            <person name="Benocci T."/>
            <person name="Braus-Stromeyer S.A."/>
            <person name="Caldana C."/>
            <person name="Canovas D."/>
            <person name="Cerqueira G.C."/>
            <person name="Chen F."/>
            <person name="Chen W."/>
            <person name="Choi C."/>
            <person name="Clum A."/>
            <person name="Dos Santos R.A."/>
            <person name="Damasio A.R."/>
            <person name="Diallinas G."/>
            <person name="Emri T."/>
            <person name="Fekete E."/>
            <person name="Flipphi M."/>
            <person name="Freyberg S."/>
            <person name="Gallo A."/>
            <person name="Gournas C."/>
            <person name="Habgood R."/>
            <person name="Hainaut M."/>
            <person name="Harispe M.L."/>
            <person name="Henrissat B."/>
            <person name="Hilden K.S."/>
            <person name="Hope R."/>
            <person name="Hossain A."/>
            <person name="Karabika E."/>
            <person name="Karaffa L."/>
            <person name="Karanyi Z."/>
            <person name="Krasevec N."/>
            <person name="Kuo A."/>
            <person name="Kusch H."/>
            <person name="LaButti K."/>
            <person name="Lagendijk E.L."/>
            <person name="Lapidus A."/>
            <person name="Levasseur A."/>
            <person name="Lindquist E."/>
            <person name="Lipzen A."/>
            <person name="Logrieco A.F."/>
            <person name="MacCabe A."/>
            <person name="Maekelae M.R."/>
            <person name="Malavazi I."/>
            <person name="Melin P."/>
            <person name="Meyer V."/>
            <person name="Mielnichuk N."/>
            <person name="Miskei M."/>
            <person name="Molnar A.P."/>
            <person name="Mule G."/>
            <person name="Ngan C.Y."/>
            <person name="Orejas M."/>
            <person name="Orosz E."/>
            <person name="Ouedraogo J.P."/>
            <person name="Overkamp K.M."/>
            <person name="Park H.-S."/>
            <person name="Perrone G."/>
            <person name="Piumi F."/>
            <person name="Punt P.J."/>
            <person name="Ram A.F."/>
            <person name="Ramon A."/>
            <person name="Rauscher S."/>
            <person name="Record E."/>
            <person name="Riano-Pachon D.M."/>
            <person name="Robert V."/>
            <person name="Roehrig J."/>
            <person name="Ruller R."/>
            <person name="Salamov A."/>
            <person name="Salih N.S."/>
            <person name="Samson R.A."/>
            <person name="Sandor E."/>
            <person name="Sanguinetti M."/>
            <person name="Schuetze T."/>
            <person name="Sepcic K."/>
            <person name="Shelest E."/>
            <person name="Sherlock G."/>
            <person name="Sophianopoulou V."/>
            <person name="Squina F.M."/>
            <person name="Sun H."/>
            <person name="Susca A."/>
            <person name="Todd R.B."/>
            <person name="Tsang A."/>
            <person name="Unkles S.E."/>
            <person name="van de Wiele N."/>
            <person name="van Rossen-Uffink D."/>
            <person name="Oliveira J.V."/>
            <person name="Vesth T.C."/>
            <person name="Visser J."/>
            <person name="Yu J.-H."/>
            <person name="Zhou M."/>
            <person name="Andersen M.R."/>
            <person name="Archer D.B."/>
            <person name="Baker S.E."/>
            <person name="Benoit I."/>
            <person name="Brakhage A.A."/>
            <person name="Braus G.H."/>
            <person name="Fischer R."/>
            <person name="Frisvad J.C."/>
            <person name="Goldman G.H."/>
            <person name="Houbraken J."/>
            <person name="Oakley B."/>
            <person name="Pocsi I."/>
            <person name="Scazzocchio C."/>
            <person name="Seiboth B."/>
            <person name="vanKuyk P.A."/>
            <person name="Wortman J."/>
            <person name="Dyer P.S."/>
            <person name="Grigoriev I.V."/>
        </authorList>
    </citation>
    <scope>NUCLEOTIDE SEQUENCE [LARGE SCALE GENOMIC DNA]</scope>
    <source>
        <strain evidence="3">DTO 134E9</strain>
    </source>
</reference>
<proteinExistence type="predicted"/>
<feature type="compositionally biased region" description="Basic and acidic residues" evidence="1">
    <location>
        <begin position="333"/>
        <end position="344"/>
    </location>
</feature>
<sequence length="511" mass="56990">MAIAGGQPLWTMSQWEGDAALPQRPGTLHSRIKEASPDVPSVMAFPKHTLQLGSASREETHSVMPRESLPRLGALDTTTLEPNQTLWYFGVLAIQALLLPRFHYATRKAKRNNNKCGVKLTMYGQTIVRDHVFNSQMEAKAVACSVALKSLKSQFPEWRVPGVPTEDVITAGWNWIELLHDYCVQNGLPAPKYTPYDHENGRRYEVELQGASYFGASKYYADEFVSRNASAHMALHALLVFGNGVHHGFPGPFILRRSDENMLRLVPRIPEGAGGRNIPSTNQISQILASATSALSRNLGRDGQSTSQILQQPRAMRNQDLFSSNSRFVNDSIPKRPAEDERTGRLIPSTPKRARTRGRPNNTPQSQKKAMNANLLPLTNSRVKAIEIPDKIEEKRWKLTPREIEKRLESLQAHSEKLERMCDLLSLERPEIRIESNEGRLIETDKGYTAAAYFQNDPFLARAGAIGEVKGVRDKAAAKEGCANAAIKFLLNIVREDLALEGEAVNEQGKK</sequence>
<protein>
    <recommendedName>
        <fullName evidence="4">DRBM domain-containing protein</fullName>
    </recommendedName>
</protein>
<gene>
    <name evidence="2" type="ORF">ASPWEDRAFT_184854</name>
</gene>
<evidence type="ECO:0000313" key="3">
    <source>
        <dbReference type="Proteomes" id="UP000184383"/>
    </source>
</evidence>